<accession>A0A8B8CGW0</accession>
<evidence type="ECO:0000256" key="1">
    <source>
        <dbReference type="SAM" id="Coils"/>
    </source>
</evidence>
<dbReference type="Proteomes" id="UP000694844">
    <property type="component" value="Chromosome 2"/>
</dbReference>
<keyword evidence="3" id="KW-1185">Reference proteome</keyword>
<dbReference type="RefSeq" id="XP_022314414.1">
    <property type="nucleotide sequence ID" value="XM_022458706.1"/>
</dbReference>
<evidence type="ECO:0000313" key="3">
    <source>
        <dbReference type="Proteomes" id="UP000694844"/>
    </source>
</evidence>
<gene>
    <name evidence="4" type="primary">LOC111118973</name>
</gene>
<name>A0A8B8CGW0_CRAVI</name>
<organism evidence="3 4">
    <name type="scientific">Crassostrea virginica</name>
    <name type="common">Eastern oyster</name>
    <dbReference type="NCBI Taxonomy" id="6565"/>
    <lineage>
        <taxon>Eukaryota</taxon>
        <taxon>Metazoa</taxon>
        <taxon>Spiralia</taxon>
        <taxon>Lophotrochozoa</taxon>
        <taxon>Mollusca</taxon>
        <taxon>Bivalvia</taxon>
        <taxon>Autobranchia</taxon>
        <taxon>Pteriomorphia</taxon>
        <taxon>Ostreida</taxon>
        <taxon>Ostreoidea</taxon>
        <taxon>Ostreidae</taxon>
        <taxon>Crassostrea</taxon>
    </lineage>
</organism>
<dbReference type="GeneID" id="111118973"/>
<proteinExistence type="predicted"/>
<evidence type="ECO:0000313" key="4">
    <source>
        <dbReference type="RefSeq" id="XP_022314414.1"/>
    </source>
</evidence>
<feature type="region of interest" description="Disordered" evidence="2">
    <location>
        <begin position="1"/>
        <end position="23"/>
    </location>
</feature>
<evidence type="ECO:0000256" key="2">
    <source>
        <dbReference type="SAM" id="MobiDB-lite"/>
    </source>
</evidence>
<dbReference type="AlphaFoldDB" id="A0A8B8CGW0"/>
<sequence>MSLQSGSPSGGASGISLGSTVPHHDPVVQTLERQVAVRQEEIDTLKQKLQSLEADILIKHEALNRIAVLEQENHLLKKIAVEKEKWREQANELCLENDRLKQMKEDLVLQNLRQRQTIAEHEEKMALMARMLDLMNTELNQEKENKHRLKRKLQILSSPEETPERCGRFKRQSLRDCSRCHAEITTAVCRFHPKQPVKLNGSFHFPCCGKSGKSEPEGCCREGQHTVLFAS</sequence>
<keyword evidence="1" id="KW-0175">Coiled coil</keyword>
<protein>
    <submittedName>
        <fullName evidence="4">Spindle pole body component 110-like</fullName>
    </submittedName>
</protein>
<reference evidence="4" key="1">
    <citation type="submission" date="2025-08" db="UniProtKB">
        <authorList>
            <consortium name="RefSeq"/>
        </authorList>
    </citation>
    <scope>IDENTIFICATION</scope>
    <source>
        <tissue evidence="4">Whole sample</tissue>
    </source>
</reference>
<dbReference type="KEGG" id="cvn:111118973"/>
<feature type="coiled-coil region" evidence="1">
    <location>
        <begin position="28"/>
        <end position="152"/>
    </location>
</feature>
<dbReference type="OrthoDB" id="6145662at2759"/>